<protein>
    <submittedName>
        <fullName evidence="2">Uncharacterized protein</fullName>
    </submittedName>
</protein>
<evidence type="ECO:0000313" key="2">
    <source>
        <dbReference type="EMBL" id="CAB3665100.1"/>
    </source>
</evidence>
<dbReference type="EMBL" id="CADIJX010000004">
    <property type="protein sequence ID" value="CAB3665100.1"/>
    <property type="molecule type" value="Genomic_DNA"/>
</dbReference>
<proteinExistence type="predicted"/>
<feature type="signal peptide" evidence="1">
    <location>
        <begin position="1"/>
        <end position="27"/>
    </location>
</feature>
<reference evidence="2 3" key="1">
    <citation type="submission" date="2020-04" db="EMBL/GenBank/DDBJ databases">
        <authorList>
            <person name="De Canck E."/>
        </authorList>
    </citation>
    <scope>NUCLEOTIDE SEQUENCE [LARGE SCALE GENOMIC DNA]</scope>
    <source>
        <strain evidence="2 3">LMG 3431</strain>
    </source>
</reference>
<name>A0A6S6Z6X6_9BURK</name>
<gene>
    <name evidence="2" type="ORF">LMG3431_03552</name>
</gene>
<keyword evidence="3" id="KW-1185">Reference proteome</keyword>
<dbReference type="Proteomes" id="UP000494108">
    <property type="component" value="Unassembled WGS sequence"/>
</dbReference>
<keyword evidence="1" id="KW-0732">Signal</keyword>
<organism evidence="2 3">
    <name type="scientific">Achromobacter pestifer</name>
    <dbReference type="NCBI Taxonomy" id="1353889"/>
    <lineage>
        <taxon>Bacteria</taxon>
        <taxon>Pseudomonadati</taxon>
        <taxon>Pseudomonadota</taxon>
        <taxon>Betaproteobacteria</taxon>
        <taxon>Burkholderiales</taxon>
        <taxon>Alcaligenaceae</taxon>
        <taxon>Achromobacter</taxon>
    </lineage>
</organism>
<accession>A0A6S6Z6X6</accession>
<evidence type="ECO:0000313" key="3">
    <source>
        <dbReference type="Proteomes" id="UP000494108"/>
    </source>
</evidence>
<evidence type="ECO:0000256" key="1">
    <source>
        <dbReference type="SAM" id="SignalP"/>
    </source>
</evidence>
<dbReference type="RefSeq" id="WP_175175848.1">
    <property type="nucleotide sequence ID" value="NZ_CADIJX010000004.1"/>
</dbReference>
<dbReference type="AlphaFoldDB" id="A0A6S6Z6X6"/>
<feature type="chain" id="PRO_5029008476" evidence="1">
    <location>
        <begin position="28"/>
        <end position="220"/>
    </location>
</feature>
<sequence>MPQSRFFPHAVAAVGAVLLLLSGGVVAQGVGQTEPAAISQPPGKYCECKFSSNAYQAYSINGACTVQRYDRGRSCEFGFSGVGADRGVLTHWLGQAAYGAQLELAPDILARYLAFAQTGDTTPLSDSKFIEAALPVLARASLFREAVVRTELPVKEINYELTEFSKKYSEIISSVFLGKQPPLAVDWKANIRFEIGKGYVVMDFHQQSQLLVLFFSDAKR</sequence>